<feature type="non-terminal residue" evidence="9">
    <location>
        <position position="529"/>
    </location>
</feature>
<comment type="caution">
    <text evidence="9">The sequence shown here is derived from an EMBL/GenBank/DDBJ whole genome shotgun (WGS) entry which is preliminary data.</text>
</comment>
<evidence type="ECO:0000256" key="2">
    <source>
        <dbReference type="ARBA" id="ARBA00022692"/>
    </source>
</evidence>
<feature type="transmembrane region" description="Helical" evidence="7">
    <location>
        <begin position="181"/>
        <end position="207"/>
    </location>
</feature>
<dbReference type="OrthoDB" id="5398233at2759"/>
<feature type="transmembrane region" description="Helical" evidence="7">
    <location>
        <begin position="95"/>
        <end position="116"/>
    </location>
</feature>
<dbReference type="InterPro" id="IPR049326">
    <property type="entry name" value="Rhodopsin_dom_fungi"/>
</dbReference>
<feature type="compositionally biased region" description="Polar residues" evidence="6">
    <location>
        <begin position="442"/>
        <end position="451"/>
    </location>
</feature>
<evidence type="ECO:0000256" key="4">
    <source>
        <dbReference type="ARBA" id="ARBA00023136"/>
    </source>
</evidence>
<feature type="transmembrane region" description="Helical" evidence="7">
    <location>
        <begin position="219"/>
        <end position="237"/>
    </location>
</feature>
<proteinExistence type="inferred from homology"/>
<evidence type="ECO:0000256" key="5">
    <source>
        <dbReference type="ARBA" id="ARBA00038359"/>
    </source>
</evidence>
<feature type="transmembrane region" description="Helical" evidence="7">
    <location>
        <begin position="20"/>
        <end position="43"/>
    </location>
</feature>
<dbReference type="Pfam" id="PF20684">
    <property type="entry name" value="Fung_rhodopsin"/>
    <property type="match status" value="1"/>
</dbReference>
<evidence type="ECO:0000256" key="1">
    <source>
        <dbReference type="ARBA" id="ARBA00004141"/>
    </source>
</evidence>
<accession>A0A3E2GTV5</accession>
<comment type="subcellular location">
    <subcellularLocation>
        <location evidence="1">Membrane</location>
        <topology evidence="1">Multi-pass membrane protein</topology>
    </subcellularLocation>
</comment>
<dbReference type="GO" id="GO:0016020">
    <property type="term" value="C:membrane"/>
    <property type="evidence" value="ECO:0007669"/>
    <property type="project" value="UniProtKB-SubCell"/>
</dbReference>
<dbReference type="OMA" id="SWWATGF"/>
<reference evidence="9 10" key="1">
    <citation type="submission" date="2018-05" db="EMBL/GenBank/DDBJ databases">
        <title>Draft genome sequence of Scytalidium lignicola DSM 105466, a ubiquitous saprotrophic fungus.</title>
        <authorList>
            <person name="Buettner E."/>
            <person name="Gebauer A.M."/>
            <person name="Hofrichter M."/>
            <person name="Liers C."/>
            <person name="Kellner H."/>
        </authorList>
    </citation>
    <scope>NUCLEOTIDE SEQUENCE [LARGE SCALE GENOMIC DNA]</scope>
    <source>
        <strain evidence="9 10">DSM 105466</strain>
    </source>
</reference>
<feature type="transmembrane region" description="Helical" evidence="7">
    <location>
        <begin position="55"/>
        <end position="75"/>
    </location>
</feature>
<feature type="region of interest" description="Disordered" evidence="6">
    <location>
        <begin position="490"/>
        <end position="529"/>
    </location>
</feature>
<feature type="transmembrane region" description="Helical" evidence="7">
    <location>
        <begin position="137"/>
        <end position="155"/>
    </location>
</feature>
<feature type="domain" description="Rhodopsin" evidence="8">
    <location>
        <begin position="37"/>
        <end position="241"/>
    </location>
</feature>
<dbReference type="PANTHER" id="PTHR33048:SF19">
    <property type="entry name" value="MEMBRANE PROTEIN PTH11-LIKE, PUTATIVE (AFU_ORTHOLOGUE AFUA_1G14080)-RELATED"/>
    <property type="match status" value="1"/>
</dbReference>
<name>A0A3E2GTV5_SCYLI</name>
<feature type="region of interest" description="Disordered" evidence="6">
    <location>
        <begin position="359"/>
        <end position="461"/>
    </location>
</feature>
<feature type="transmembrane region" description="Helical" evidence="7">
    <location>
        <begin position="249"/>
        <end position="274"/>
    </location>
</feature>
<evidence type="ECO:0000259" key="8">
    <source>
        <dbReference type="Pfam" id="PF20684"/>
    </source>
</evidence>
<keyword evidence="2 7" id="KW-0812">Transmembrane</keyword>
<feature type="non-terminal residue" evidence="9">
    <location>
        <position position="1"/>
    </location>
</feature>
<dbReference type="PANTHER" id="PTHR33048">
    <property type="entry name" value="PTH11-LIKE INTEGRAL MEMBRANE PROTEIN (AFU_ORTHOLOGUE AFUA_5G11245)"/>
    <property type="match status" value="1"/>
</dbReference>
<sequence length="529" mass="59098">MSLYSSPPPLRSFRDDKATLLVSWWCTVFSAVIILFRVCGRYIRSEKLFREDRIALATIIPLLIRMGLVHVVLLFGTNNTVTTGISDEEIRRRIIGSKLVLVSRLFYAGTLWMLKFTITEFFKRLTYNIWRESYERMLVFIRYFLLVTFIAIFIADLSECHPFSHYFQVIPDPGGQCRQAYAQLITMGTCNVITDLLLVIFPIPIIIRSHMGLKRKIQLVLLFAGSLLPVGVALYRMPNIIDRHGRQQYRSLLASVEILFATSVANALVLGSFVRDRGVKKQRWKFGSLTDSVERTTSRRGTLVRHWGSDEDLVRDLGLGIDPELRGAIEASTASSPRPAPMATAAIPIKAQRMGMSTEMGSVSPDWSFPTGRSDYSEETELVKVSDMSTRPADRRDSTASPSRKVAFFDVGGLLDDEPSNRRASSSRTLDPDGESLGPLHATSSFDQNGGLSPPPLRRGSTVFLQDVGGLLGPRTRLDRSGTYELQSFLREGPSVPSHSYSRDLPPAHLARQPTAPSLRDVGGLLQKK</sequence>
<dbReference type="Proteomes" id="UP000258309">
    <property type="component" value="Unassembled WGS sequence"/>
</dbReference>
<dbReference type="AlphaFoldDB" id="A0A3E2GTV5"/>
<keyword evidence="3 7" id="KW-1133">Transmembrane helix</keyword>
<keyword evidence="10" id="KW-1185">Reference proteome</keyword>
<comment type="similarity">
    <text evidence="5">Belongs to the SAT4 family.</text>
</comment>
<evidence type="ECO:0000256" key="6">
    <source>
        <dbReference type="SAM" id="MobiDB-lite"/>
    </source>
</evidence>
<gene>
    <name evidence="9" type="ORF">B7463_g11734</name>
</gene>
<protein>
    <recommendedName>
        <fullName evidence="8">Rhodopsin domain-containing protein</fullName>
    </recommendedName>
</protein>
<evidence type="ECO:0000256" key="3">
    <source>
        <dbReference type="ARBA" id="ARBA00022989"/>
    </source>
</evidence>
<dbReference type="InterPro" id="IPR052337">
    <property type="entry name" value="SAT4-like"/>
</dbReference>
<evidence type="ECO:0000313" key="10">
    <source>
        <dbReference type="Proteomes" id="UP000258309"/>
    </source>
</evidence>
<evidence type="ECO:0000256" key="7">
    <source>
        <dbReference type="SAM" id="Phobius"/>
    </source>
</evidence>
<keyword evidence="4 7" id="KW-0472">Membrane</keyword>
<evidence type="ECO:0000313" key="9">
    <source>
        <dbReference type="EMBL" id="RFU24604.1"/>
    </source>
</evidence>
<dbReference type="EMBL" id="NCSJ02000425">
    <property type="protein sequence ID" value="RFU24604.1"/>
    <property type="molecule type" value="Genomic_DNA"/>
</dbReference>
<organism evidence="9 10">
    <name type="scientific">Scytalidium lignicola</name>
    <name type="common">Hyphomycete</name>
    <dbReference type="NCBI Taxonomy" id="5539"/>
    <lineage>
        <taxon>Eukaryota</taxon>
        <taxon>Fungi</taxon>
        <taxon>Dikarya</taxon>
        <taxon>Ascomycota</taxon>
        <taxon>Pezizomycotina</taxon>
        <taxon>Leotiomycetes</taxon>
        <taxon>Leotiomycetes incertae sedis</taxon>
        <taxon>Scytalidium</taxon>
    </lineage>
</organism>